<reference evidence="1 2" key="1">
    <citation type="submission" date="2015-07" db="EMBL/GenBank/DDBJ databases">
        <authorList>
            <consortium name="Pathogen Informatics"/>
        </authorList>
    </citation>
    <scope>NUCLEOTIDE SEQUENCE [LARGE SCALE GENOMIC DNA]</scope>
    <source>
        <strain evidence="1 2">A51</strain>
    </source>
</reference>
<organism evidence="1 2">
    <name type="scientific">Vibrio cholerae</name>
    <dbReference type="NCBI Taxonomy" id="666"/>
    <lineage>
        <taxon>Bacteria</taxon>
        <taxon>Pseudomonadati</taxon>
        <taxon>Pseudomonadota</taxon>
        <taxon>Gammaproteobacteria</taxon>
        <taxon>Vibrionales</taxon>
        <taxon>Vibrionaceae</taxon>
        <taxon>Vibrio</taxon>
    </lineage>
</organism>
<evidence type="ECO:0000313" key="2">
    <source>
        <dbReference type="Proteomes" id="UP000044806"/>
    </source>
</evidence>
<dbReference type="Proteomes" id="UP000044806">
    <property type="component" value="Unassembled WGS sequence"/>
</dbReference>
<dbReference type="EMBL" id="CWOW01000002">
    <property type="protein sequence ID" value="CRZ95909.1"/>
    <property type="molecule type" value="Genomic_DNA"/>
</dbReference>
<gene>
    <name evidence="1" type="ORF">ERS013165_00637</name>
</gene>
<name>A0A655PTB9_VIBCL</name>
<accession>A0A655PTB9</accession>
<dbReference type="AlphaFoldDB" id="A0A655PTB9"/>
<sequence>MLQTRFTIKTNQRRQIAAITLCIPQWQTDVSTPKFCTERRAQHTQQFTFCSVVPCQCGLLANKAGKLHIQRTQRALCQQTFRYFTIPKHHKSSSICPALLALCASSRPAINPSNSSNKAKLGLVWNTP</sequence>
<protein>
    <submittedName>
        <fullName evidence="1">Uncharacterized protein</fullName>
    </submittedName>
</protein>
<evidence type="ECO:0000313" key="1">
    <source>
        <dbReference type="EMBL" id="CRZ95909.1"/>
    </source>
</evidence>
<proteinExistence type="predicted"/>